<dbReference type="Gene3D" id="1.10.10.10">
    <property type="entry name" value="Winged helix-like DNA-binding domain superfamily/Winged helix DNA-binding domain"/>
    <property type="match status" value="1"/>
</dbReference>
<dbReference type="GO" id="GO:0003700">
    <property type="term" value="F:DNA-binding transcription factor activity"/>
    <property type="evidence" value="ECO:0007669"/>
    <property type="project" value="InterPro"/>
</dbReference>
<organism evidence="6 7">
    <name type="scientific">Reinekea thalattae</name>
    <dbReference type="NCBI Taxonomy" id="2593301"/>
    <lineage>
        <taxon>Bacteria</taxon>
        <taxon>Pseudomonadati</taxon>
        <taxon>Pseudomonadota</taxon>
        <taxon>Gammaproteobacteria</taxon>
        <taxon>Oceanospirillales</taxon>
        <taxon>Saccharospirillaceae</taxon>
        <taxon>Reinekea</taxon>
    </lineage>
</organism>
<keyword evidence="2" id="KW-0805">Transcription regulation</keyword>
<dbReference type="InterPro" id="IPR036390">
    <property type="entry name" value="WH_DNA-bd_sf"/>
</dbReference>
<dbReference type="RefSeq" id="WP_147714625.1">
    <property type="nucleotide sequence ID" value="NZ_VKAD01000002.1"/>
</dbReference>
<dbReference type="FunFam" id="3.40.190.290:FF:000001">
    <property type="entry name" value="Transcriptional regulator, LysR family"/>
    <property type="match status" value="1"/>
</dbReference>
<dbReference type="AlphaFoldDB" id="A0A5C8Z450"/>
<dbReference type="SUPFAM" id="SSF53850">
    <property type="entry name" value="Periplasmic binding protein-like II"/>
    <property type="match status" value="1"/>
</dbReference>
<dbReference type="CDD" id="cd08472">
    <property type="entry name" value="PBP2_CrgA_like_3"/>
    <property type="match status" value="1"/>
</dbReference>
<keyword evidence="4" id="KW-0804">Transcription</keyword>
<name>A0A5C8Z450_9GAMM</name>
<keyword evidence="3" id="KW-0238">DNA-binding</keyword>
<accession>A0A5C8Z450</accession>
<dbReference type="PANTHER" id="PTHR30537:SF72">
    <property type="entry name" value="LYSR FAMILY TRANSCRIPTIONAL REGULATOR"/>
    <property type="match status" value="1"/>
</dbReference>
<dbReference type="InterPro" id="IPR036388">
    <property type="entry name" value="WH-like_DNA-bd_sf"/>
</dbReference>
<evidence type="ECO:0000313" key="6">
    <source>
        <dbReference type="EMBL" id="TXR52029.1"/>
    </source>
</evidence>
<evidence type="ECO:0000313" key="7">
    <source>
        <dbReference type="Proteomes" id="UP000321764"/>
    </source>
</evidence>
<dbReference type="InterPro" id="IPR058163">
    <property type="entry name" value="LysR-type_TF_proteobact-type"/>
</dbReference>
<comment type="similarity">
    <text evidence="1">Belongs to the LysR transcriptional regulatory family.</text>
</comment>
<comment type="caution">
    <text evidence="6">The sequence shown here is derived from an EMBL/GenBank/DDBJ whole genome shotgun (WGS) entry which is preliminary data.</text>
</comment>
<dbReference type="Pfam" id="PF00126">
    <property type="entry name" value="HTH_1"/>
    <property type="match status" value="1"/>
</dbReference>
<dbReference type="InterPro" id="IPR000847">
    <property type="entry name" value="LysR_HTH_N"/>
</dbReference>
<evidence type="ECO:0000256" key="4">
    <source>
        <dbReference type="ARBA" id="ARBA00023163"/>
    </source>
</evidence>
<dbReference type="SUPFAM" id="SSF46785">
    <property type="entry name" value="Winged helix' DNA-binding domain"/>
    <property type="match status" value="1"/>
</dbReference>
<gene>
    <name evidence="6" type="ORF">FME95_11470</name>
</gene>
<dbReference type="Pfam" id="PF03466">
    <property type="entry name" value="LysR_substrate"/>
    <property type="match status" value="1"/>
</dbReference>
<reference evidence="6 7" key="1">
    <citation type="submission" date="2019-07" db="EMBL/GenBank/DDBJ databases">
        <title>Reinekea sp. strain SSH23 genome sequencing and assembly.</title>
        <authorList>
            <person name="Kim I."/>
        </authorList>
    </citation>
    <scope>NUCLEOTIDE SEQUENCE [LARGE SCALE GENOMIC DNA]</scope>
    <source>
        <strain evidence="6 7">SSH23</strain>
    </source>
</reference>
<dbReference type="GO" id="GO:0006351">
    <property type="term" value="P:DNA-templated transcription"/>
    <property type="evidence" value="ECO:0007669"/>
    <property type="project" value="TreeGrafter"/>
</dbReference>
<evidence type="ECO:0000256" key="3">
    <source>
        <dbReference type="ARBA" id="ARBA00023125"/>
    </source>
</evidence>
<dbReference type="EMBL" id="VKAD01000002">
    <property type="protein sequence ID" value="TXR52029.1"/>
    <property type="molecule type" value="Genomic_DNA"/>
</dbReference>
<dbReference type="Gene3D" id="3.40.190.290">
    <property type="match status" value="1"/>
</dbReference>
<dbReference type="GO" id="GO:0043565">
    <property type="term" value="F:sequence-specific DNA binding"/>
    <property type="evidence" value="ECO:0007669"/>
    <property type="project" value="TreeGrafter"/>
</dbReference>
<dbReference type="InterPro" id="IPR005119">
    <property type="entry name" value="LysR_subst-bd"/>
</dbReference>
<keyword evidence="7" id="KW-1185">Reference proteome</keyword>
<proteinExistence type="inferred from homology"/>
<dbReference type="FunFam" id="1.10.10.10:FF:000001">
    <property type="entry name" value="LysR family transcriptional regulator"/>
    <property type="match status" value="1"/>
</dbReference>
<dbReference type="PANTHER" id="PTHR30537">
    <property type="entry name" value="HTH-TYPE TRANSCRIPTIONAL REGULATOR"/>
    <property type="match status" value="1"/>
</dbReference>
<evidence type="ECO:0000256" key="1">
    <source>
        <dbReference type="ARBA" id="ARBA00009437"/>
    </source>
</evidence>
<evidence type="ECO:0000256" key="2">
    <source>
        <dbReference type="ARBA" id="ARBA00023015"/>
    </source>
</evidence>
<sequence>MDRFQEMQIFVRIAERNSFTQAAEDLQIPRATVTNTIKRLEARLGSRLLQRTTRQVRMTQEGQYYYRRCLQILAELEDTERTFLEQNPKGLLRVNLQGTLAKHFVVPYLADFVARYPDIQLHIGEDDRLVDLVREGIDCVLRAGTLQDSTLVARPLAQMPQLTVASPDYLAKFGTPNSIEQLSTHQAVGYSSHEFGHQTDLDFVVDNQVVAVNLRADLFVNGADLYTGAAVAGLGIIQVPRYRIEQQLKENRLVELLPSTPPPAMPVSALMTHHKQLSSRTRVFVDWLVERFRSLD</sequence>
<feature type="domain" description="HTH lysR-type" evidence="5">
    <location>
        <begin position="1"/>
        <end position="59"/>
    </location>
</feature>
<evidence type="ECO:0000259" key="5">
    <source>
        <dbReference type="PROSITE" id="PS50931"/>
    </source>
</evidence>
<dbReference type="PROSITE" id="PS50931">
    <property type="entry name" value="HTH_LYSR"/>
    <property type="match status" value="1"/>
</dbReference>
<protein>
    <submittedName>
        <fullName evidence="6">LysR family transcriptional regulator</fullName>
    </submittedName>
</protein>
<dbReference type="Proteomes" id="UP000321764">
    <property type="component" value="Unassembled WGS sequence"/>
</dbReference>
<dbReference type="OrthoDB" id="9815676at2"/>